<evidence type="ECO:0000313" key="5">
    <source>
        <dbReference type="Proteomes" id="UP001597046"/>
    </source>
</evidence>
<sequence length="407" mass="42831">MNLKQMRAAALKAAQDLIEGAKAAARDLTKDEQAQVEAKFAEIRELDERIKAAEGSDALMAQLAGLGGGQADDEKDGDEVSAKSLGEFFAKSIGQEGLTRLKGVRGTSLSTAEFKANTDPQLTPSAFGPVLTQVDRTVVPAFRRATVSDLLGVGNIGAGSNAITYFVEGAAEGNFATVAEGGQKPQLHIADPVAKTDAAKKIAGWWDTADEMIEDLDFWVSEINNRGLYLLSLVEESQVLNGDGTGSNVLGLLNRSGIQTETQAATGDSAQDAIFRAMTKVQTATGLQADAIIINPADYQALRLSKDGNGQYYGGGFFSGLYGVGGVEFQPPVWGLKTVVSAAVAPKTVVVGALKASTTLYRKGGVRVESTNSDASKFTKDIVTTRIEERIALANRIPAATVKVTLV</sequence>
<reference evidence="5" key="1">
    <citation type="journal article" date="2019" name="Int. J. Syst. Evol. Microbiol.">
        <title>The Global Catalogue of Microorganisms (GCM) 10K type strain sequencing project: providing services to taxonomists for standard genome sequencing and annotation.</title>
        <authorList>
            <consortium name="The Broad Institute Genomics Platform"/>
            <consortium name="The Broad Institute Genome Sequencing Center for Infectious Disease"/>
            <person name="Wu L."/>
            <person name="Ma J."/>
        </authorList>
    </citation>
    <scope>NUCLEOTIDE SEQUENCE [LARGE SCALE GENOMIC DNA]</scope>
    <source>
        <strain evidence="5">CCUG 57508</strain>
    </source>
</reference>
<dbReference type="InterPro" id="IPR054612">
    <property type="entry name" value="Phage_capsid-like_C"/>
</dbReference>
<dbReference type="Pfam" id="PF05065">
    <property type="entry name" value="Phage_capsid"/>
    <property type="match status" value="1"/>
</dbReference>
<feature type="coiled-coil region" evidence="2">
    <location>
        <begin position="11"/>
        <end position="56"/>
    </location>
</feature>
<accession>A0ABW3MWD7</accession>
<dbReference type="SUPFAM" id="SSF56563">
    <property type="entry name" value="Major capsid protein gp5"/>
    <property type="match status" value="1"/>
</dbReference>
<comment type="subcellular location">
    <subcellularLocation>
        <location evidence="1">Virion</location>
    </subcellularLocation>
</comment>
<dbReference type="NCBIfam" id="TIGR01554">
    <property type="entry name" value="major_cap_HK97"/>
    <property type="match status" value="1"/>
</dbReference>
<protein>
    <submittedName>
        <fullName evidence="4">Phage major capsid protein</fullName>
    </submittedName>
</protein>
<name>A0ABW3MWD7_9MICO</name>
<evidence type="ECO:0000313" key="4">
    <source>
        <dbReference type="EMBL" id="MFD1055022.1"/>
    </source>
</evidence>
<gene>
    <name evidence="4" type="ORF">ACFQ2V_11955</name>
</gene>
<feature type="domain" description="Phage capsid-like C-terminal" evidence="3">
    <location>
        <begin position="143"/>
        <end position="405"/>
    </location>
</feature>
<dbReference type="InterPro" id="IPR024455">
    <property type="entry name" value="Phage_capsid"/>
</dbReference>
<dbReference type="Proteomes" id="UP001597046">
    <property type="component" value="Unassembled WGS sequence"/>
</dbReference>
<proteinExistence type="predicted"/>
<evidence type="ECO:0000256" key="2">
    <source>
        <dbReference type="SAM" id="Coils"/>
    </source>
</evidence>
<keyword evidence="2" id="KW-0175">Coiled coil</keyword>
<dbReference type="Gene3D" id="3.30.2400.10">
    <property type="entry name" value="Major capsid protein gp5"/>
    <property type="match status" value="1"/>
</dbReference>
<dbReference type="Gene3D" id="3.30.2320.10">
    <property type="entry name" value="hypothetical protein PF0899 domain"/>
    <property type="match status" value="1"/>
</dbReference>
<evidence type="ECO:0000256" key="1">
    <source>
        <dbReference type="ARBA" id="ARBA00004328"/>
    </source>
</evidence>
<dbReference type="EMBL" id="JBHTKH010000007">
    <property type="protein sequence ID" value="MFD1055022.1"/>
    <property type="molecule type" value="Genomic_DNA"/>
</dbReference>
<evidence type="ECO:0000259" key="3">
    <source>
        <dbReference type="Pfam" id="PF05065"/>
    </source>
</evidence>
<dbReference type="RefSeq" id="WP_386052926.1">
    <property type="nucleotide sequence ID" value="NZ_JBHTKH010000007.1"/>
</dbReference>
<organism evidence="4 5">
    <name type="scientific">Terrabacter terrigena</name>
    <dbReference type="NCBI Taxonomy" id="574718"/>
    <lineage>
        <taxon>Bacteria</taxon>
        <taxon>Bacillati</taxon>
        <taxon>Actinomycetota</taxon>
        <taxon>Actinomycetes</taxon>
        <taxon>Micrococcales</taxon>
        <taxon>Intrasporangiaceae</taxon>
        <taxon>Terrabacter</taxon>
    </lineage>
</organism>
<keyword evidence="5" id="KW-1185">Reference proteome</keyword>
<comment type="caution">
    <text evidence="4">The sequence shown here is derived from an EMBL/GenBank/DDBJ whole genome shotgun (WGS) entry which is preliminary data.</text>
</comment>